<dbReference type="Proteomes" id="UP000177855">
    <property type="component" value="Unassembled WGS sequence"/>
</dbReference>
<proteinExistence type="predicted"/>
<dbReference type="STRING" id="1802532.A2210_00555"/>
<gene>
    <name evidence="2" type="ORF">A2210_00555</name>
</gene>
<dbReference type="NCBIfam" id="TIGR01444">
    <property type="entry name" value="fkbM_fam"/>
    <property type="match status" value="1"/>
</dbReference>
<dbReference type="InterPro" id="IPR006342">
    <property type="entry name" value="FkbM_mtfrase"/>
</dbReference>
<evidence type="ECO:0000259" key="1">
    <source>
        <dbReference type="Pfam" id="PF05050"/>
    </source>
</evidence>
<reference evidence="2 3" key="1">
    <citation type="journal article" date="2016" name="Nat. Commun.">
        <title>Thousands of microbial genomes shed light on interconnected biogeochemical processes in an aquifer system.</title>
        <authorList>
            <person name="Anantharaman K."/>
            <person name="Brown C.T."/>
            <person name="Hug L.A."/>
            <person name="Sharon I."/>
            <person name="Castelle C.J."/>
            <person name="Probst A.J."/>
            <person name="Thomas B.C."/>
            <person name="Singh A."/>
            <person name="Wilkins M.J."/>
            <person name="Karaoz U."/>
            <person name="Brodie E.L."/>
            <person name="Williams K.H."/>
            <person name="Hubbard S.S."/>
            <person name="Banfield J.F."/>
        </authorList>
    </citation>
    <scope>NUCLEOTIDE SEQUENCE [LARGE SCALE GENOMIC DNA]</scope>
</reference>
<name>A0A1F8CMR4_9BACT</name>
<dbReference type="Gene3D" id="3.40.50.150">
    <property type="entry name" value="Vaccinia Virus protein VP39"/>
    <property type="match status" value="1"/>
</dbReference>
<protein>
    <recommendedName>
        <fullName evidence="1">Methyltransferase FkbM domain-containing protein</fullName>
    </recommendedName>
</protein>
<dbReference type="EMBL" id="MGHS01000017">
    <property type="protein sequence ID" value="OGM76865.1"/>
    <property type="molecule type" value="Genomic_DNA"/>
</dbReference>
<organism evidence="2 3">
    <name type="scientific">Candidatus Woesebacteria bacterium RIFOXYA1_FULL_40_18</name>
    <dbReference type="NCBI Taxonomy" id="1802532"/>
    <lineage>
        <taxon>Bacteria</taxon>
        <taxon>Candidatus Woeseibacteriota</taxon>
    </lineage>
</organism>
<sequence length="280" mass="32677">MKTTDKILNNLALFLRPLHHYVKLVLLYIFKNHDLHVRSLIDATGTKMDLNLGNFVDFWIFIDGTYEGIWINQVKKMVRRKTFIDVGAHIGIYSLSLFREAKEIFAFEAEKKNYKRLLGHIKLNSAKNVKAYRKIVSDKGKVRNKLYINEDNQGMHSSTVSYKGRVEKVSSITLDSFINKHKIRNIGLIKIDVEGAELKVLDGLRKTLRKIHPAILLEFNPTLAKLSGHKLTDIYNLMIKNKYRAYKLINKKLVKFRIEDIPQVYNENVLFLFNNHDKTF</sequence>
<dbReference type="Pfam" id="PF05050">
    <property type="entry name" value="Methyltransf_21"/>
    <property type="match status" value="1"/>
</dbReference>
<feature type="domain" description="Methyltransferase FkbM" evidence="1">
    <location>
        <begin position="85"/>
        <end position="244"/>
    </location>
</feature>
<accession>A0A1F8CMR4</accession>
<evidence type="ECO:0000313" key="3">
    <source>
        <dbReference type="Proteomes" id="UP000177855"/>
    </source>
</evidence>
<evidence type="ECO:0000313" key="2">
    <source>
        <dbReference type="EMBL" id="OGM76865.1"/>
    </source>
</evidence>
<dbReference type="PANTHER" id="PTHR34203">
    <property type="entry name" value="METHYLTRANSFERASE, FKBM FAMILY PROTEIN"/>
    <property type="match status" value="1"/>
</dbReference>
<dbReference type="InterPro" id="IPR029063">
    <property type="entry name" value="SAM-dependent_MTases_sf"/>
</dbReference>
<dbReference type="SUPFAM" id="SSF53335">
    <property type="entry name" value="S-adenosyl-L-methionine-dependent methyltransferases"/>
    <property type="match status" value="1"/>
</dbReference>
<dbReference type="PANTHER" id="PTHR34203:SF15">
    <property type="entry name" value="SLL1173 PROTEIN"/>
    <property type="match status" value="1"/>
</dbReference>
<dbReference type="AlphaFoldDB" id="A0A1F8CMR4"/>
<comment type="caution">
    <text evidence="2">The sequence shown here is derived from an EMBL/GenBank/DDBJ whole genome shotgun (WGS) entry which is preliminary data.</text>
</comment>
<dbReference type="InterPro" id="IPR052514">
    <property type="entry name" value="SAM-dependent_MTase"/>
</dbReference>